<dbReference type="AlphaFoldDB" id="Q0F1U3"/>
<sequence length="67" mass="7368">MIELIRITDPVTLQITCDALAENNIFFQVENAGMNALLPVPDLMSARLLVGADDEVIARQIISDLEL</sequence>
<dbReference type="InParanoid" id="Q0F1U3"/>
<gene>
    <name evidence="2" type="ORF">SPV1_02627</name>
</gene>
<dbReference type="InterPro" id="IPR018551">
    <property type="entry name" value="DUF2007"/>
</dbReference>
<dbReference type="OrthoDB" id="5297170at2"/>
<dbReference type="Proteomes" id="UP000005297">
    <property type="component" value="Unassembled WGS sequence"/>
</dbReference>
<evidence type="ECO:0000313" key="3">
    <source>
        <dbReference type="Proteomes" id="UP000005297"/>
    </source>
</evidence>
<protein>
    <recommendedName>
        <fullName evidence="1">DUF2007 domain-containing protein</fullName>
    </recommendedName>
</protein>
<keyword evidence="3" id="KW-1185">Reference proteome</keyword>
<reference evidence="2 3" key="1">
    <citation type="submission" date="2006-09" db="EMBL/GenBank/DDBJ databases">
        <authorList>
            <person name="Emerson D."/>
            <person name="Ferriera S."/>
            <person name="Johnson J."/>
            <person name="Kravitz S."/>
            <person name="Halpern A."/>
            <person name="Remington K."/>
            <person name="Beeson K."/>
            <person name="Tran B."/>
            <person name="Rogers Y.-H."/>
            <person name="Friedman R."/>
            <person name="Venter J.C."/>
        </authorList>
    </citation>
    <scope>NUCLEOTIDE SEQUENCE [LARGE SCALE GENOMIC DNA]</scope>
    <source>
        <strain evidence="2 3">PV-1</strain>
    </source>
</reference>
<dbReference type="Pfam" id="PF09413">
    <property type="entry name" value="DUF2007"/>
    <property type="match status" value="1"/>
</dbReference>
<dbReference type="SUPFAM" id="SSF54913">
    <property type="entry name" value="GlnB-like"/>
    <property type="match status" value="1"/>
</dbReference>
<evidence type="ECO:0000259" key="1">
    <source>
        <dbReference type="Pfam" id="PF09413"/>
    </source>
</evidence>
<dbReference type="InterPro" id="IPR011322">
    <property type="entry name" value="N-reg_PII-like_a/b"/>
</dbReference>
<feature type="domain" description="DUF2007" evidence="1">
    <location>
        <begin position="1"/>
        <end position="65"/>
    </location>
</feature>
<dbReference type="EMBL" id="AATS01000002">
    <property type="protein sequence ID" value="EAU55807.1"/>
    <property type="molecule type" value="Genomic_DNA"/>
</dbReference>
<comment type="caution">
    <text evidence="2">The sequence shown here is derived from an EMBL/GenBank/DDBJ whole genome shotgun (WGS) entry which is preliminary data.</text>
</comment>
<evidence type="ECO:0000313" key="2">
    <source>
        <dbReference type="EMBL" id="EAU55807.1"/>
    </source>
</evidence>
<dbReference type="HOGENOM" id="CLU_2807368_0_0_0"/>
<accession>Q0F1U3</accession>
<dbReference type="Gene3D" id="3.30.70.790">
    <property type="entry name" value="UreE, C-terminal domain"/>
    <property type="match status" value="1"/>
</dbReference>
<proteinExistence type="predicted"/>
<dbReference type="STRING" id="314344.AL013_05605"/>
<name>Q0F1U3_9PROT</name>
<dbReference type="RefSeq" id="WP_009850826.1">
    <property type="nucleotide sequence ID" value="NZ_DS022295.1"/>
</dbReference>
<organism evidence="2 3">
    <name type="scientific">Mariprofundus ferrooxydans PV-1</name>
    <dbReference type="NCBI Taxonomy" id="314345"/>
    <lineage>
        <taxon>Bacteria</taxon>
        <taxon>Pseudomonadati</taxon>
        <taxon>Pseudomonadota</taxon>
        <taxon>Candidatius Mariprofundia</taxon>
        <taxon>Mariprofundales</taxon>
        <taxon>Mariprofundaceae</taxon>
        <taxon>Mariprofundus</taxon>
    </lineage>
</organism>